<evidence type="ECO:0000313" key="4">
    <source>
        <dbReference type="EMBL" id="CAF4215450.1"/>
    </source>
</evidence>
<keyword evidence="8" id="KW-1185">Reference proteome</keyword>
<dbReference type="EMBL" id="CAJNYT010003979">
    <property type="protein sequence ID" value="CAF3622532.1"/>
    <property type="molecule type" value="Genomic_DNA"/>
</dbReference>
<reference evidence="3" key="1">
    <citation type="submission" date="2021-02" db="EMBL/GenBank/DDBJ databases">
        <authorList>
            <person name="Nowell W R."/>
        </authorList>
    </citation>
    <scope>NUCLEOTIDE SEQUENCE</scope>
</reference>
<evidence type="ECO:0000313" key="8">
    <source>
        <dbReference type="Proteomes" id="UP000663873"/>
    </source>
</evidence>
<accession>A0A818QDQ4</accession>
<organism evidence="3 7">
    <name type="scientific">Rotaria socialis</name>
    <dbReference type="NCBI Taxonomy" id="392032"/>
    <lineage>
        <taxon>Eukaryota</taxon>
        <taxon>Metazoa</taxon>
        <taxon>Spiralia</taxon>
        <taxon>Gnathifera</taxon>
        <taxon>Rotifera</taxon>
        <taxon>Eurotatoria</taxon>
        <taxon>Bdelloidea</taxon>
        <taxon>Philodinida</taxon>
        <taxon>Philodinidae</taxon>
        <taxon>Rotaria</taxon>
    </lineage>
</organism>
<dbReference type="EMBL" id="CAJOBP010000742">
    <property type="protein sequence ID" value="CAF4215450.1"/>
    <property type="molecule type" value="Genomic_DNA"/>
</dbReference>
<evidence type="ECO:0000313" key="1">
    <source>
        <dbReference type="EMBL" id="CAF3446773.1"/>
    </source>
</evidence>
<dbReference type="Proteomes" id="UP000663825">
    <property type="component" value="Unassembled WGS sequence"/>
</dbReference>
<dbReference type="OrthoDB" id="10000070at2759"/>
<sequence length="97" mass="11418">MNSYFTDSESTTKFDWIARIRVLLQNSNGEAISFDKLKKELSGQKFNSRSKPESDKSTKELTIELENKLAKAPFITRLGNDIYYLYYFKNEKINSYR</sequence>
<gene>
    <name evidence="2" type="ORF">GRG538_LOCUS23747</name>
    <name evidence="5" type="ORF">HFQ381_LOCUS18569</name>
    <name evidence="3" type="ORF">LUA448_LOCUS32228</name>
    <name evidence="6" type="ORF">QYT958_LOCUS7460</name>
    <name evidence="1" type="ORF">TIS948_LOCUS31619</name>
    <name evidence="4" type="ORF">UJA718_LOCUS7405</name>
</gene>
<dbReference type="EMBL" id="CAJNYD010004812">
    <property type="protein sequence ID" value="CAF3636956.1"/>
    <property type="molecule type" value="Genomic_DNA"/>
</dbReference>
<name>A0A818QDQ4_9BILA</name>
<proteinExistence type="predicted"/>
<evidence type="ECO:0000313" key="5">
    <source>
        <dbReference type="EMBL" id="CAF4378580.1"/>
    </source>
</evidence>
<dbReference type="Proteomes" id="UP000663873">
    <property type="component" value="Unassembled WGS sequence"/>
</dbReference>
<dbReference type="EMBL" id="CAJOBR010000714">
    <property type="protein sequence ID" value="CAF4538976.1"/>
    <property type="molecule type" value="Genomic_DNA"/>
</dbReference>
<protein>
    <submittedName>
        <fullName evidence="3">Uncharacterized protein</fullName>
    </submittedName>
</protein>
<evidence type="ECO:0000313" key="2">
    <source>
        <dbReference type="EMBL" id="CAF3622532.1"/>
    </source>
</evidence>
<comment type="caution">
    <text evidence="3">The sequence shown here is derived from an EMBL/GenBank/DDBJ whole genome shotgun (WGS) entry which is preliminary data.</text>
</comment>
<evidence type="ECO:0000313" key="3">
    <source>
        <dbReference type="EMBL" id="CAF3636956.1"/>
    </source>
</evidence>
<evidence type="ECO:0000313" key="7">
    <source>
        <dbReference type="Proteomes" id="UP000663833"/>
    </source>
</evidence>
<dbReference type="EMBL" id="CAJNXB010005789">
    <property type="protein sequence ID" value="CAF3446773.1"/>
    <property type="molecule type" value="Genomic_DNA"/>
</dbReference>
<dbReference type="Proteomes" id="UP000663872">
    <property type="component" value="Unassembled WGS sequence"/>
</dbReference>
<evidence type="ECO:0000313" key="6">
    <source>
        <dbReference type="EMBL" id="CAF4538976.1"/>
    </source>
</evidence>
<dbReference type="Proteomes" id="UP000663848">
    <property type="component" value="Unassembled WGS sequence"/>
</dbReference>
<dbReference type="Proteomes" id="UP000663833">
    <property type="component" value="Unassembled WGS sequence"/>
</dbReference>
<dbReference type="Proteomes" id="UP000663851">
    <property type="component" value="Unassembled WGS sequence"/>
</dbReference>
<dbReference type="AlphaFoldDB" id="A0A818QDQ4"/>
<dbReference type="EMBL" id="CAJOBO010001441">
    <property type="protein sequence ID" value="CAF4378580.1"/>
    <property type="molecule type" value="Genomic_DNA"/>
</dbReference>